<protein>
    <recommendedName>
        <fullName evidence="4">DUF2630 domain-containing protein</fullName>
    </recommendedName>
</protein>
<evidence type="ECO:0008006" key="4">
    <source>
        <dbReference type="Google" id="ProtNLM"/>
    </source>
</evidence>
<name>A0A1G6Z8L0_9SPHI</name>
<feature type="region of interest" description="Disordered" evidence="1">
    <location>
        <begin position="62"/>
        <end position="81"/>
    </location>
</feature>
<dbReference type="RefSeq" id="WP_091148157.1">
    <property type="nucleotide sequence ID" value="NZ_FNAI01000003.1"/>
</dbReference>
<dbReference type="EMBL" id="FNAI01000003">
    <property type="protein sequence ID" value="SDD98861.1"/>
    <property type="molecule type" value="Genomic_DNA"/>
</dbReference>
<dbReference type="Proteomes" id="UP000199072">
    <property type="component" value="Unassembled WGS sequence"/>
</dbReference>
<proteinExistence type="predicted"/>
<sequence>MEKNTNDQAVLAHIKQLTEKEEHLYGKSDLSDQEVKDLHTVKSELDQYWDLLRQRRALRDAGDDPNRAEIRSSDTIENYKD</sequence>
<accession>A0A1G6Z8L0</accession>
<evidence type="ECO:0000256" key="1">
    <source>
        <dbReference type="SAM" id="MobiDB-lite"/>
    </source>
</evidence>
<dbReference type="OrthoDB" id="7376174at2"/>
<dbReference type="STRING" id="1391627.SAMN05216464_103257"/>
<gene>
    <name evidence="2" type="ORF">SAMN05216464_103257</name>
</gene>
<evidence type="ECO:0000313" key="2">
    <source>
        <dbReference type="EMBL" id="SDD98861.1"/>
    </source>
</evidence>
<reference evidence="2 3" key="1">
    <citation type="submission" date="2016-10" db="EMBL/GenBank/DDBJ databases">
        <authorList>
            <person name="de Groot N.N."/>
        </authorList>
    </citation>
    <scope>NUCLEOTIDE SEQUENCE [LARGE SCALE GENOMIC DNA]</scope>
    <source>
        <strain evidence="2 3">47C3B</strain>
    </source>
</reference>
<dbReference type="InterPro" id="IPR020311">
    <property type="entry name" value="Uncharacterised_Rv0898c"/>
</dbReference>
<organism evidence="2 3">
    <name type="scientific">Mucilaginibacter pineti</name>
    <dbReference type="NCBI Taxonomy" id="1391627"/>
    <lineage>
        <taxon>Bacteria</taxon>
        <taxon>Pseudomonadati</taxon>
        <taxon>Bacteroidota</taxon>
        <taxon>Sphingobacteriia</taxon>
        <taxon>Sphingobacteriales</taxon>
        <taxon>Sphingobacteriaceae</taxon>
        <taxon>Mucilaginibacter</taxon>
    </lineage>
</organism>
<dbReference type="Pfam" id="PF10944">
    <property type="entry name" value="DUF2630"/>
    <property type="match status" value="1"/>
</dbReference>
<evidence type="ECO:0000313" key="3">
    <source>
        <dbReference type="Proteomes" id="UP000199072"/>
    </source>
</evidence>
<keyword evidence="3" id="KW-1185">Reference proteome</keyword>
<dbReference type="AlphaFoldDB" id="A0A1G6Z8L0"/>